<name>A0A444ZIQ3_ARAHY</name>
<dbReference type="Gene3D" id="3.80.10.10">
    <property type="entry name" value="Ribonuclease Inhibitor"/>
    <property type="match status" value="1"/>
</dbReference>
<evidence type="ECO:0000259" key="2">
    <source>
        <dbReference type="Pfam" id="PF24758"/>
    </source>
</evidence>
<dbReference type="Pfam" id="PF00646">
    <property type="entry name" value="F-box"/>
    <property type="match status" value="1"/>
</dbReference>
<proteinExistence type="predicted"/>
<dbReference type="AlphaFoldDB" id="A0A444ZIQ3"/>
<gene>
    <name evidence="3" type="ORF">Ahy_B04g070740</name>
</gene>
<dbReference type="InterPro" id="IPR036047">
    <property type="entry name" value="F-box-like_dom_sf"/>
</dbReference>
<dbReference type="Gramene" id="arahy.Tifrunner.gnm2.ann2.Ah14g196000.1">
    <property type="protein sequence ID" value="arahy.Tifrunner.gnm2.ann2.Ah14g196000.1-CDS-1"/>
    <property type="gene ID" value="arahy.Tifrunner.gnm2.ann2.Ah14g196000"/>
</dbReference>
<evidence type="ECO:0000313" key="3">
    <source>
        <dbReference type="EMBL" id="RYR14094.1"/>
    </source>
</evidence>
<organism evidence="3 4">
    <name type="scientific">Arachis hypogaea</name>
    <name type="common">Peanut</name>
    <dbReference type="NCBI Taxonomy" id="3818"/>
    <lineage>
        <taxon>Eukaryota</taxon>
        <taxon>Viridiplantae</taxon>
        <taxon>Streptophyta</taxon>
        <taxon>Embryophyta</taxon>
        <taxon>Tracheophyta</taxon>
        <taxon>Spermatophyta</taxon>
        <taxon>Magnoliopsida</taxon>
        <taxon>eudicotyledons</taxon>
        <taxon>Gunneridae</taxon>
        <taxon>Pentapetalae</taxon>
        <taxon>rosids</taxon>
        <taxon>fabids</taxon>
        <taxon>Fabales</taxon>
        <taxon>Fabaceae</taxon>
        <taxon>Papilionoideae</taxon>
        <taxon>50 kb inversion clade</taxon>
        <taxon>dalbergioids sensu lato</taxon>
        <taxon>Dalbergieae</taxon>
        <taxon>Pterocarpus clade</taxon>
        <taxon>Arachis</taxon>
    </lineage>
</organism>
<dbReference type="InterPro" id="IPR001810">
    <property type="entry name" value="F-box_dom"/>
</dbReference>
<dbReference type="Gene3D" id="1.20.1280.50">
    <property type="match status" value="1"/>
</dbReference>
<accession>A0A444ZIQ3</accession>
<protein>
    <submittedName>
        <fullName evidence="3">Uncharacterized protein</fullName>
    </submittedName>
</protein>
<feature type="domain" description="F-box" evidence="1">
    <location>
        <begin position="16"/>
        <end position="48"/>
    </location>
</feature>
<dbReference type="InterPro" id="IPR032675">
    <property type="entry name" value="LRR_dom_sf"/>
</dbReference>
<dbReference type="SUPFAM" id="SSF81383">
    <property type="entry name" value="F-box domain"/>
    <property type="match status" value="1"/>
</dbReference>
<keyword evidence="4" id="KW-1185">Reference proteome</keyword>
<dbReference type="InterPro" id="IPR055294">
    <property type="entry name" value="FBL60-like"/>
</dbReference>
<dbReference type="PANTHER" id="PTHR31293">
    <property type="entry name" value="RNI-LIKE SUPERFAMILY PROTEIN"/>
    <property type="match status" value="1"/>
</dbReference>
<sequence>MCKSEKKSRLEEEDRLSNLTDDVLCHVLSFLDTQSACKTSTLSKSWHHKSLWALLPHVSFSYFSYSFRQNPKSHFQSFNRFINRVLNSYQPLQQQNQGNKRFSLNYHSDSSFEPNQFNKWIRGALERNAEEIEVNVDLTMVVQVPVSVFSSVTLTTLKLQGEATLYSLYFPPCLCSLKVLSLKMRQSDATELVSTLLSSCPVLEEFYFDGFCGTMRITAAPKLKKVVVNNESFMWSTELFEIDAPSLEYFSLKDMDPERYVVKNLDNVMEAEFSIMLDMRKSSTGLFNLLHGLSSVKSLHVNISFEGSLPEISTDDVSYGVKHNLNYMNVEFSIIVT</sequence>
<reference evidence="3 4" key="1">
    <citation type="submission" date="2019-01" db="EMBL/GenBank/DDBJ databases">
        <title>Sequencing of cultivated peanut Arachis hypogaea provides insights into genome evolution and oil improvement.</title>
        <authorList>
            <person name="Chen X."/>
        </authorList>
    </citation>
    <scope>NUCLEOTIDE SEQUENCE [LARGE SCALE GENOMIC DNA]</scope>
    <source>
        <strain evidence="4">cv. Fuhuasheng</strain>
        <tissue evidence="3">Leaves</tissue>
    </source>
</reference>
<dbReference type="EMBL" id="SDMP01000014">
    <property type="protein sequence ID" value="RYR14094.1"/>
    <property type="molecule type" value="Genomic_DNA"/>
</dbReference>
<evidence type="ECO:0000259" key="1">
    <source>
        <dbReference type="Pfam" id="PF00646"/>
    </source>
</evidence>
<dbReference type="PANTHER" id="PTHR31293:SF12">
    <property type="entry name" value="RNI-LIKE SUPERFAMILY PROTEIN"/>
    <property type="match status" value="1"/>
</dbReference>
<feature type="domain" description="F-box/LRR-repeat protein 15/At3g58940/PEG3-like LRR" evidence="2">
    <location>
        <begin position="118"/>
        <end position="253"/>
    </location>
</feature>
<dbReference type="Pfam" id="PF24758">
    <property type="entry name" value="LRR_At5g56370"/>
    <property type="match status" value="1"/>
</dbReference>
<dbReference type="STRING" id="3818.A0A444ZIQ3"/>
<dbReference type="OrthoDB" id="1422999at2759"/>
<comment type="caution">
    <text evidence="3">The sequence shown here is derived from an EMBL/GenBank/DDBJ whole genome shotgun (WGS) entry which is preliminary data.</text>
</comment>
<dbReference type="InterPro" id="IPR055411">
    <property type="entry name" value="LRR_FXL15/At3g58940/PEG3-like"/>
</dbReference>
<evidence type="ECO:0000313" key="4">
    <source>
        <dbReference type="Proteomes" id="UP000289738"/>
    </source>
</evidence>
<dbReference type="Proteomes" id="UP000289738">
    <property type="component" value="Chromosome B04"/>
</dbReference>